<feature type="transmembrane region" description="Helical" evidence="1">
    <location>
        <begin position="12"/>
        <end position="31"/>
    </location>
</feature>
<dbReference type="EMBL" id="GGEC01058642">
    <property type="protein sequence ID" value="MBX39126.1"/>
    <property type="molecule type" value="Transcribed_RNA"/>
</dbReference>
<proteinExistence type="predicted"/>
<keyword evidence="1" id="KW-1133">Transmembrane helix</keyword>
<organism evidence="2">
    <name type="scientific">Rhizophora mucronata</name>
    <name type="common">Asiatic mangrove</name>
    <dbReference type="NCBI Taxonomy" id="61149"/>
    <lineage>
        <taxon>Eukaryota</taxon>
        <taxon>Viridiplantae</taxon>
        <taxon>Streptophyta</taxon>
        <taxon>Embryophyta</taxon>
        <taxon>Tracheophyta</taxon>
        <taxon>Spermatophyta</taxon>
        <taxon>Magnoliopsida</taxon>
        <taxon>eudicotyledons</taxon>
        <taxon>Gunneridae</taxon>
        <taxon>Pentapetalae</taxon>
        <taxon>rosids</taxon>
        <taxon>fabids</taxon>
        <taxon>Malpighiales</taxon>
        <taxon>Rhizophoraceae</taxon>
        <taxon>Rhizophora</taxon>
    </lineage>
</organism>
<evidence type="ECO:0000256" key="1">
    <source>
        <dbReference type="SAM" id="Phobius"/>
    </source>
</evidence>
<evidence type="ECO:0000313" key="2">
    <source>
        <dbReference type="EMBL" id="MBX39126.1"/>
    </source>
</evidence>
<dbReference type="AlphaFoldDB" id="A0A2P2N9K8"/>
<accession>A0A2P2N9K8</accession>
<sequence length="50" mass="6220">MHLLISQHHEQHLLFDSLFFFFFLNLLSRIFKFLLEYHRVSHLAFNYPDP</sequence>
<keyword evidence="1" id="KW-0472">Membrane</keyword>
<protein>
    <submittedName>
        <fullName evidence="2">Uncharacterized protein</fullName>
    </submittedName>
</protein>
<reference evidence="2" key="1">
    <citation type="submission" date="2018-02" db="EMBL/GenBank/DDBJ databases">
        <title>Rhizophora mucronata_Transcriptome.</title>
        <authorList>
            <person name="Meera S.P."/>
            <person name="Sreeshan A."/>
            <person name="Augustine A."/>
        </authorList>
    </citation>
    <scope>NUCLEOTIDE SEQUENCE</scope>
    <source>
        <tissue evidence="2">Leaf</tissue>
    </source>
</reference>
<name>A0A2P2N9K8_RHIMU</name>
<keyword evidence="1" id="KW-0812">Transmembrane</keyword>